<dbReference type="PIRSF" id="PIRSF016661">
    <property type="entry name" value="BioY"/>
    <property type="match status" value="1"/>
</dbReference>
<evidence type="ECO:0000313" key="5">
    <source>
        <dbReference type="Proteomes" id="UP000266506"/>
    </source>
</evidence>
<reference evidence="4 5" key="1">
    <citation type="submission" date="2018-08" db="EMBL/GenBank/DDBJ databases">
        <title>Genomic Encyclopedia of Archaeal and Bacterial Type Strains, Phase II (KMG-II): from individual species to whole genera.</title>
        <authorList>
            <person name="Goeker M."/>
        </authorList>
    </citation>
    <scope>NUCLEOTIDE SEQUENCE [LARGE SCALE GENOMIC DNA]</scope>
    <source>
        <strain evidence="4 5">ATCC 27112</strain>
    </source>
</reference>
<evidence type="ECO:0000256" key="1">
    <source>
        <dbReference type="ARBA" id="ARBA00010692"/>
    </source>
</evidence>
<dbReference type="Proteomes" id="UP000266506">
    <property type="component" value="Unassembled WGS sequence"/>
</dbReference>
<comment type="similarity">
    <text evidence="1 2">Belongs to the BioY family.</text>
</comment>
<accession>A0A397QVY7</accession>
<keyword evidence="5" id="KW-1185">Reference proteome</keyword>
<dbReference type="EMBL" id="QXEV01000028">
    <property type="protein sequence ID" value="RIA64949.1"/>
    <property type="molecule type" value="Genomic_DNA"/>
</dbReference>
<dbReference type="GO" id="GO:0015225">
    <property type="term" value="F:biotin transmembrane transporter activity"/>
    <property type="evidence" value="ECO:0007669"/>
    <property type="project" value="UniProtKB-UniRule"/>
</dbReference>
<dbReference type="PANTHER" id="PTHR34295">
    <property type="entry name" value="BIOTIN TRANSPORTER BIOY"/>
    <property type="match status" value="1"/>
</dbReference>
<name>A0A397QVY7_9MOLU</name>
<keyword evidence="3" id="KW-1133">Transmembrane helix</keyword>
<dbReference type="RefSeq" id="WP_119016808.1">
    <property type="nucleotide sequence ID" value="NZ_QXEV01000028.1"/>
</dbReference>
<dbReference type="FunCoup" id="A0A397QVY7">
    <property type="interactions" value="45"/>
</dbReference>
<evidence type="ECO:0000313" key="4">
    <source>
        <dbReference type="EMBL" id="RIA64949.1"/>
    </source>
</evidence>
<gene>
    <name evidence="4" type="ORF">EI71_01729</name>
</gene>
<feature type="transmembrane region" description="Helical" evidence="3">
    <location>
        <begin position="31"/>
        <end position="47"/>
    </location>
</feature>
<keyword evidence="2" id="KW-0813">Transport</keyword>
<proteinExistence type="inferred from homology"/>
<evidence type="ECO:0000256" key="3">
    <source>
        <dbReference type="SAM" id="Phobius"/>
    </source>
</evidence>
<feature type="transmembrane region" description="Helical" evidence="3">
    <location>
        <begin position="54"/>
        <end position="76"/>
    </location>
</feature>
<comment type="caution">
    <text evidence="4">The sequence shown here is derived from an EMBL/GenBank/DDBJ whole genome shotgun (WGS) entry which is preliminary data.</text>
</comment>
<dbReference type="AlphaFoldDB" id="A0A397QVY7"/>
<dbReference type="Gene3D" id="1.10.1760.20">
    <property type="match status" value="1"/>
</dbReference>
<dbReference type="PANTHER" id="PTHR34295:SF1">
    <property type="entry name" value="BIOTIN TRANSPORTER BIOY"/>
    <property type="match status" value="1"/>
</dbReference>
<organism evidence="4 5">
    <name type="scientific">Anaeroplasma bactoclasticum</name>
    <dbReference type="NCBI Taxonomy" id="2088"/>
    <lineage>
        <taxon>Bacteria</taxon>
        <taxon>Bacillati</taxon>
        <taxon>Mycoplasmatota</taxon>
        <taxon>Mollicutes</taxon>
        <taxon>Anaeroplasmatales</taxon>
        <taxon>Anaeroplasmataceae</taxon>
        <taxon>Anaeroplasma</taxon>
    </lineage>
</organism>
<dbReference type="InterPro" id="IPR003784">
    <property type="entry name" value="BioY"/>
</dbReference>
<feature type="transmembrane region" description="Helical" evidence="3">
    <location>
        <begin position="82"/>
        <end position="100"/>
    </location>
</feature>
<dbReference type="OrthoDB" id="9803495at2"/>
<feature type="transmembrane region" description="Helical" evidence="3">
    <location>
        <begin position="140"/>
        <end position="166"/>
    </location>
</feature>
<dbReference type="InParanoid" id="A0A397QVY7"/>
<evidence type="ECO:0000256" key="2">
    <source>
        <dbReference type="PIRNR" id="PIRNR016661"/>
    </source>
</evidence>
<dbReference type="GO" id="GO:0005886">
    <property type="term" value="C:plasma membrane"/>
    <property type="evidence" value="ECO:0007669"/>
    <property type="project" value="UniProtKB-SubCell"/>
</dbReference>
<keyword evidence="2 3" id="KW-0472">Membrane</keyword>
<feature type="transmembrane region" description="Helical" evidence="3">
    <location>
        <begin position="112"/>
        <end position="134"/>
    </location>
</feature>
<comment type="subcellular location">
    <subcellularLocation>
        <location evidence="2">Cell membrane</location>
        <topology evidence="2">Multi-pass membrane protein</topology>
    </subcellularLocation>
</comment>
<sequence length="189" mass="21107">MKIKDLCLMTVCLSILIICSKISVSIGVISITLQTFAVSFIPFLLKWKKSAIVFISYILMGLIGIPVFSEGGGFYYVLKPSFGFILGFLASSFISGSNILNNHKMANLFKGLLGLILLDFIGLVYMYFILKYYIGSDKVSLLYILEVGFFPFILKDSISVAISFIISLRLEPILNNSLYPNKELPKIIE</sequence>
<protein>
    <recommendedName>
        <fullName evidence="2">Biotin transporter</fullName>
    </recommendedName>
</protein>
<keyword evidence="2" id="KW-1003">Cell membrane</keyword>
<keyword evidence="3" id="KW-0812">Transmembrane</keyword>
<dbReference type="Pfam" id="PF02632">
    <property type="entry name" value="BioY"/>
    <property type="match status" value="1"/>
</dbReference>